<comment type="caution">
    <text evidence="6">The sequence shown here is derived from an EMBL/GenBank/DDBJ whole genome shotgun (WGS) entry which is preliminary data.</text>
</comment>
<dbReference type="RefSeq" id="WP_344835411.1">
    <property type="nucleotide sequence ID" value="NZ_BAAAUV010000021.1"/>
</dbReference>
<feature type="domain" description="Neuraminidase-like" evidence="4">
    <location>
        <begin position="2646"/>
        <end position="2782"/>
    </location>
</feature>
<dbReference type="SMART" id="SM00120">
    <property type="entry name" value="HX"/>
    <property type="match status" value="15"/>
</dbReference>
<dbReference type="InterPro" id="IPR040840">
    <property type="entry name" value="TcA_TcB_BD"/>
</dbReference>
<dbReference type="InterPro" id="IPR046839">
    <property type="entry name" value="ABC_toxin_N"/>
</dbReference>
<evidence type="ECO:0000313" key="6">
    <source>
        <dbReference type="EMBL" id="GAA3231101.1"/>
    </source>
</evidence>
<dbReference type="Gene3D" id="2.110.10.10">
    <property type="entry name" value="Hemopexin-like domain"/>
    <property type="match status" value="11"/>
</dbReference>
<evidence type="ECO:0000259" key="3">
    <source>
        <dbReference type="Pfam" id="PF18276"/>
    </source>
</evidence>
<dbReference type="Pfam" id="PF20220">
    <property type="entry name" value="ABC_toxin_N"/>
    <property type="match status" value="1"/>
</dbReference>
<sequence>MLMDGSSPDYAQLFGELRFPEKDDARSVYSPAAYLVELIGLLEGTFDTPELLERRPDLKRIVLDAENTFTETAYLDIVNEVLEHLLAPRPYTDLLERLHPFGLPFSLHSERLRIGLGELKVSPEELYRLFAAHVDHDLAAREYLALTAEDVSVITTEAGADDQLKKRYGLTGETLDVLHGTARFVEATGLSDAEVRELVELGGATLNADETRLLGPGGTGSPATAWFERAHRLIRLARRTRLTLTEISDVLTTLAGNRLDAAGLRTVAAVVRLVRLNVLTVADVLGLVLPWEPEEDVEVEVAAGDILTPANRDYRFRLAHLIDLAESEIVEIVTRYRERYAAREPSPFDRGEVGLPEISLIRRAGLLARSLGLSAGELFDVLVALEGDPALQRHTTFVVLGEGPQTQDLHKVLEAGPAGASLWLAQTLFAVAGWMRTAGFDGAELASVLGGRPEPEGTELAELFAHLQEELEPTAFEPAALVSDRFGDRAALAVHDVLMAYDDGVVAAEGSRLLDLDPAVLEKAAYQAVTDLGVVFPSDFTGLGLGDRFKEKIFRNLVYRGYLLADGTLAVPNADELELAGDFTDYTEILFKGIGATINGVAAFYPSDLEKYGELGADLRTELYDNLVFNGYLDDDGQITDPDFFYDPENIASFTVNVDLADATENVAELIEDRLDAFAYGALAVDLEAFAPLRLTDAQLSRLVESLRFNGHLDADDDFADKTALAALTEADFGLAAEFTVLRGQILAALQTRIAAFRAELTTFAADDFADLADELAARRVHAALDGVHLEDGRVIDEAGFADPEAAIDLGSGFDDTEHNLVFDRIVEVIADQDPYRLSPSALTGLDFTEEESDALFAHLVETGRITGRLVVAAPWLTYFGNADNSLDFDLPGMEDYARDVFFLLHDAAGEVAAAVTEVFDRVTGLAARQQEVLATCLADVLGLTAEVASAIAECAAGGAREARVLLAQPALDLEGPPDDPRLRLGHRRIRRFALLAAKLGLDATEVRAVFHDQDLVGKFPEPLALPPGLTRIEALLDSGDGTIYLFGDGGYWTYSGTTYALTSPARKPLTDLSAKFGPLTGIDAAFVHPSGVEWLIGHDYYDTLWTFTREPGGTRWAAKTQTWGKIRNNLADPAKIDSAFVDGDGRTYLFAGDQYIRYSGGYGTADEGYPRDVTEWWEREGLEVPAATEPVDACFTDPDGVVHMFSGDQWLTPGAQGPAAATWGVVRPTFTGLKALDAAYTTASAVHLTSGGERLRYSDSVENAGVLADEGVPRRFSGVPPQFETGVEAAFTDASGIVHLFRDGKTVALDGSPEITETAARWGVLRPPLTEGAVDAAFAGLDGKTYLFSGTTYLRYSTADYTTADSGYPRAIDQDWGGLTQVDASFVMDGRTYLFGLGGLLFDLLPDQQQDLEAARVTPALRNRFQEHGLTLAKISGTAPHWTLTTGEGITLTVRREGLRLKVFGDGSRFYVRYSDRDYRVPDEGFPKPLSDNWWNMPDGMRLGPVDAVFTGRDNHTYLFAGERFVRFDARHRWWSEPMSLREQWDSLPFTQVDAAFVGVDGRTYLFSGTSYVRYSTDDYTQVDDRYPASVSGLWGRVSNNLARTGKVDAALVLEVVEKVDGVDTAFTRTYLFSGDQYVRYTGSGLDVVDAGYPRRIATLASEPGLTGLPVTLDGVDAAFSDRRTAYLVRGGLVHAVSSVPARKYDDIPVAGVSCAFIEDGAIMAERRGFTSEEGPGGGSGTWSHLSALEGRAVTEMEFRPRVLRDVPARFTYDLDSVLFGADGNSYLFKGGSCYNVGLRRDYPLAEEWGRPRNSIYETGAVDAALVGRDGRTYLFSDDQFVVYPDPAAVADASAAVEGDPLPIEEHWAGLTSVGLAYVKDGRTHLFSKPDDDGRITHVVYSGRGHAVPDEGYPVTTTLDHFGAPEGFPFPDAVLVEGDTLILLAGEECVSVDERRGQWSIVRPIERLYPGFGHDLDAPDALRSAFRDSAGVLTFFFDDTYAVFADDAVGPLLPVRDRWGISRNPFVVPGAVIDAAFVWRGEHTYLFSGDRYVRYTGPSYRAIDPGYPKPIAANLRKEPPFAKLPETFDDALTGRIEAVIGNDRTIHLLVSGSVHTVSPEPAASFSLRSLGGIRNTLAATGKVDASIVAGERIYLFSGDQYFRYSTYDRTYVDDGYPRAISELPGEPDLARLPALPPAFQDGLDAAFRAPGGQVYLFKGREFLSTGAPQPITSLWGKVRNAFGSGALGAVFAAPTGELYAFAGDQYVRYAPGSTLEYADEGYPRTVRDDWGDLPEAFEEEGPDGAFVLDGRTYLLKRDQYVRYSGPYNRVDRTFPQEFRHRWSGTADYRLTDVHATVRFAGLCRSHPGGLASFFVNGAEDPYSTLADLFGWELDEVRWARRNLGLLRPGTREEFLFEIEFLLALVDLFAIADRAGTRPSELHGKVWAKLFVQDPALEPGFVPDLDAAAGAVEWFLERRTGAVQWPLLRTKIHNELNTRKRDALVAALVPLHGSSRDLYEQYLIDVDMGPAGTTSRVREAIAATQLYVQRYLLDLETPALPAGVDPDAVKDRLRTWWTWMRAYRTWEANRKVFLYPENYLRPELRTRKTPAFSALEDDLLQGEITVENVQAAYKRYLDEYTEVSRLAIAGGYVYPPDGAPEGLRRLVLFGRTRTEPRRYYYRTAEFRDGQKLSATWDPWLKVDTQISAERVDPVHAFGRVFVFWPVVDVVPQQDPSKTAITTTTSGSTQNITAPAPRYQVKICYSFLNLNGEWMPAQVLAADTERAGPVTDIRLYVQASRVVPGSAGDAHDAIVVHSTYKAAGTEITTAFTLTPELYGLPAVTGTTVTPPKEADLTRIFAEPPHTPITKAQIVPFNAPADSQDGPWFSIDHKGGSFLCRPAAAPTAAAELQALRGNTDPRLPTNWDRIDASFRHLDGTLYFFESNAATTKIGKFITISGGKAASRRTTGEVFGTIGTGLLKGGTVDAALVRDKKLLLFSGEDYYRYGVTAAGLTLDDGYPKKILTNTESPALPQWSKIDWAGSASGIEIFYSKAQTGIAVTGSLGTIRQTRDWRLPETGFERLHVSGNKIFAIGGGFFVKLKADFTGDGAPARLVPNSDEVPDQGPPGPVVKVDSITIAFDNVRGTYTMKGGGADEANRKIRDLGRVSTELTRTGNVTAAFVRGPANARKLYLVGPQEYVRYSLTQGQPVPDYVDDGYPKKTGSAITATFVRNEQRYVFTASGYAVLPADAEPDAVLTFLPYQGNWRALPPVLPGELTGALEDEGRLVFFFSGTSGGRYAEYAEAEAVPRPYEITALPSEIIRLTTSTAYELNRRLLVGGVDALLDPSTQELDELPGFAVATPETVTSGPTTIAVQKSTAVPVSSHLDFDSSNGLYYWEIFFHAPLLIAQALNGAQRFSDARRWYEYVFDPTQRIRYWRFLPFLAVDVAALVTASRRDLADLGAPPVADLLVPILDRVEPMVPAFRRARDLTADELTYLKGLAEGGLPNGGLDGVRAALAARPQDARTAALGERVAMLGRLRRQYDLMGDRRALIQAYLDDPFDPHTIAELRPEAYRRAVVMATIDNLLDWGDLLFRQYTAETVDEARMLYIFAYDLLGKRPVTLGPAALPDAAPYELDPGEGPGETGHLTADGTLLEKAGEAHAGVANPYFYVPGNEVFLEYWNRVEDRLSKIRASLDIMGISRPLPLFDPPADVMALVRGAAAGLTADQVVAAAAGPAPVHRFDVVFQRARELTDRLRQLGGDLLSAIDSRDDEQLAMLRNRQDYEIHSMGRQIKETQVAVAETQLAEMKASLAGAQHRVEHFTRLLAEGLSPLQEAQLAMMSIGAAGHMVAGGLKIGAAIASGAPQAHLGPFIMGTSMGGDQIGDALNIGADVSSTLAEGFSMLGEVLGVRADQQRQEQDWTLELATGRNDLIQIGHQIHSAELQLAVARRELEIHDRETSNAKAVTEFLTSKFAGPELYGWMVGQISGLYFQTYQLAFDTARAAERAFEADRGSAPGIVKATYWDSRRKGLLAGDQLALDLDRLGHAYSGADARGLEITKRVSLLELDGLALLAFKNEGRCEFALTETLFDRDFPGHYQRRVKTVSVAFLTADGQETVNATLTQLEGKTVQEPDPKAVRYLLDPKGSPPGSLRVEWRAGQTIALSEVADGTENSGLFELRYDDQRYLPFEGSGAISRWRLSARRVPAGIVDVVLTVKYTAEDGGDTFATAVRGLLKPYPTATFLDVAAEFPDAWEALAESGELELPITADHLPGISGRQVTSVAALYGDGSGPARFRLNGDARLALEAGRPVSTPGLAAGPQPWRLTLDGDPADLTGLSLVILYRAIP</sequence>
<dbReference type="PROSITE" id="PS51642">
    <property type="entry name" value="HEMOPEXIN_2"/>
    <property type="match status" value="11"/>
</dbReference>
<keyword evidence="2" id="KW-0645">Protease</keyword>
<dbReference type="Pfam" id="PF00045">
    <property type="entry name" value="Hemopexin"/>
    <property type="match status" value="6"/>
</dbReference>
<reference evidence="7" key="1">
    <citation type="journal article" date="2019" name="Int. J. Syst. Evol. Microbiol.">
        <title>The Global Catalogue of Microorganisms (GCM) 10K type strain sequencing project: providing services to taxonomists for standard genome sequencing and annotation.</title>
        <authorList>
            <consortium name="The Broad Institute Genomics Platform"/>
            <consortium name="The Broad Institute Genome Sequencing Center for Infectious Disease"/>
            <person name="Wu L."/>
            <person name="Ma J."/>
        </authorList>
    </citation>
    <scope>NUCLEOTIDE SEQUENCE [LARGE SCALE GENOMIC DNA]</scope>
    <source>
        <strain evidence="7">JCM 9377</strain>
    </source>
</reference>
<dbReference type="PANTHER" id="PTHR10201">
    <property type="entry name" value="MATRIX METALLOPROTEINASE"/>
    <property type="match status" value="1"/>
</dbReference>
<gene>
    <name evidence="6" type="ORF">GCM10010468_62050</name>
</gene>
<dbReference type="Pfam" id="PF18413">
    <property type="entry name" value="Neuraminidase"/>
    <property type="match status" value="1"/>
</dbReference>
<feature type="domain" description="Tc toxin complex TcA C-terminal TcB-binding" evidence="3">
    <location>
        <begin position="3940"/>
        <end position="4224"/>
    </location>
</feature>
<evidence type="ECO:0000256" key="2">
    <source>
        <dbReference type="ARBA" id="ARBA00023049"/>
    </source>
</evidence>
<keyword evidence="1" id="KW-0843">Virulence</keyword>
<feature type="domain" description="ABC toxin N-terminal" evidence="5">
    <location>
        <begin position="2495"/>
        <end position="2616"/>
    </location>
</feature>
<dbReference type="SUPFAM" id="SSF50923">
    <property type="entry name" value="Hemopexin-like domain"/>
    <property type="match status" value="7"/>
</dbReference>
<proteinExistence type="predicted"/>
<evidence type="ECO:0000313" key="7">
    <source>
        <dbReference type="Proteomes" id="UP001501237"/>
    </source>
</evidence>
<evidence type="ECO:0000259" key="4">
    <source>
        <dbReference type="Pfam" id="PF18413"/>
    </source>
</evidence>
<dbReference type="Pfam" id="PF03538">
    <property type="entry name" value="VRP1"/>
    <property type="match status" value="1"/>
</dbReference>
<protein>
    <recommendedName>
        <fullName evidence="8">Hemopexin</fullName>
    </recommendedName>
</protein>
<evidence type="ECO:0000256" key="1">
    <source>
        <dbReference type="ARBA" id="ARBA00023026"/>
    </source>
</evidence>
<dbReference type="Proteomes" id="UP001501237">
    <property type="component" value="Unassembled WGS sequence"/>
</dbReference>
<dbReference type="Pfam" id="PF18276">
    <property type="entry name" value="TcA_TcB_BD"/>
    <property type="match status" value="1"/>
</dbReference>
<evidence type="ECO:0008006" key="8">
    <source>
        <dbReference type="Google" id="ProtNLM"/>
    </source>
</evidence>
<dbReference type="PANTHER" id="PTHR10201:SF323">
    <property type="entry name" value="MATRIX METALLOPROTEINASE-21"/>
    <property type="match status" value="1"/>
</dbReference>
<organism evidence="6 7">
    <name type="scientific">Actinocorallia longicatena</name>
    <dbReference type="NCBI Taxonomy" id="111803"/>
    <lineage>
        <taxon>Bacteria</taxon>
        <taxon>Bacillati</taxon>
        <taxon>Actinomycetota</taxon>
        <taxon>Actinomycetes</taxon>
        <taxon>Streptosporangiales</taxon>
        <taxon>Thermomonosporaceae</taxon>
        <taxon>Actinocorallia</taxon>
    </lineage>
</organism>
<dbReference type="InterPro" id="IPR018487">
    <property type="entry name" value="Hemopexin-like_repeat"/>
</dbReference>
<keyword evidence="7" id="KW-1185">Reference proteome</keyword>
<dbReference type="InterPro" id="IPR018003">
    <property type="entry name" value="Insecticidal_toxin/plasmid_vir"/>
</dbReference>
<name>A0ABP6QL84_9ACTN</name>
<keyword evidence="2" id="KW-0378">Hydrolase</keyword>
<dbReference type="InterPro" id="IPR036375">
    <property type="entry name" value="Hemopexin-like_dom_sf"/>
</dbReference>
<evidence type="ECO:0000259" key="5">
    <source>
        <dbReference type="Pfam" id="PF20220"/>
    </source>
</evidence>
<dbReference type="InterPro" id="IPR041079">
    <property type="entry name" value="Neuraminidase-like"/>
</dbReference>
<dbReference type="EMBL" id="BAAAUV010000021">
    <property type="protein sequence ID" value="GAA3231101.1"/>
    <property type="molecule type" value="Genomic_DNA"/>
</dbReference>
<keyword evidence="2" id="KW-0482">Metalloprotease</keyword>
<accession>A0ABP6QL84</accession>